<dbReference type="InterPro" id="IPR039843">
    <property type="entry name" value="KXD1-like"/>
</dbReference>
<proteinExistence type="inferred from homology"/>
<name>A0A8T2RYI7_CERRI</name>
<sequence>MDQKDKEKIEAASDEVARQVRELISRSDLDRLKHLQLLVLGRLQDSNAVLSHLNDFSERSYSAVANDFARNTRLIKSMKEDLDYIFFRIRALKARLASQYPNAFNEANKGETVDGRPDLEEPMNDNKQ</sequence>
<dbReference type="PANTHER" id="PTHR13511">
    <property type="entry name" value="KXDL MOTIF-CONTAINING PROTEIN 1"/>
    <property type="match status" value="1"/>
</dbReference>
<comment type="caution">
    <text evidence="4">The sequence shown here is derived from an EMBL/GenBank/DDBJ whole genome shotgun (WGS) entry which is preliminary data.</text>
</comment>
<dbReference type="EMBL" id="CM035428">
    <property type="protein sequence ID" value="KAH7301382.1"/>
    <property type="molecule type" value="Genomic_DNA"/>
</dbReference>
<keyword evidence="5" id="KW-1185">Reference proteome</keyword>
<accession>A0A8T2RYI7</accession>
<dbReference type="OrthoDB" id="10258877at2759"/>
<feature type="compositionally biased region" description="Basic and acidic residues" evidence="2">
    <location>
        <begin position="108"/>
        <end position="128"/>
    </location>
</feature>
<evidence type="ECO:0000313" key="5">
    <source>
        <dbReference type="Proteomes" id="UP000825935"/>
    </source>
</evidence>
<feature type="domain" description="KxDL" evidence="3">
    <location>
        <begin position="22"/>
        <end position="104"/>
    </location>
</feature>
<evidence type="ECO:0000256" key="1">
    <source>
        <dbReference type="ARBA" id="ARBA00005913"/>
    </source>
</evidence>
<organism evidence="4 5">
    <name type="scientific">Ceratopteris richardii</name>
    <name type="common">Triangle waterfern</name>
    <dbReference type="NCBI Taxonomy" id="49495"/>
    <lineage>
        <taxon>Eukaryota</taxon>
        <taxon>Viridiplantae</taxon>
        <taxon>Streptophyta</taxon>
        <taxon>Embryophyta</taxon>
        <taxon>Tracheophyta</taxon>
        <taxon>Polypodiopsida</taxon>
        <taxon>Polypodiidae</taxon>
        <taxon>Polypodiales</taxon>
        <taxon>Pteridineae</taxon>
        <taxon>Pteridaceae</taxon>
        <taxon>Parkerioideae</taxon>
        <taxon>Ceratopteris</taxon>
    </lineage>
</organism>
<evidence type="ECO:0000256" key="2">
    <source>
        <dbReference type="SAM" id="MobiDB-lite"/>
    </source>
</evidence>
<dbReference type="AlphaFoldDB" id="A0A8T2RYI7"/>
<dbReference type="Pfam" id="PF10241">
    <property type="entry name" value="KxDL"/>
    <property type="match status" value="1"/>
</dbReference>
<dbReference type="InterPro" id="IPR019371">
    <property type="entry name" value="KxDL_dom"/>
</dbReference>
<comment type="similarity">
    <text evidence="1">Belongs to the KXD1 family.</text>
</comment>
<protein>
    <recommendedName>
        <fullName evidence="3">KxDL domain-containing protein</fullName>
    </recommendedName>
</protein>
<dbReference type="Proteomes" id="UP000825935">
    <property type="component" value="Chromosome 23"/>
</dbReference>
<reference evidence="4 5" key="1">
    <citation type="submission" date="2021-08" db="EMBL/GenBank/DDBJ databases">
        <title>WGS assembly of Ceratopteris richardii.</title>
        <authorList>
            <person name="Marchant D.B."/>
            <person name="Chen G."/>
            <person name="Jenkins J."/>
            <person name="Shu S."/>
            <person name="Leebens-Mack J."/>
            <person name="Grimwood J."/>
            <person name="Schmutz J."/>
            <person name="Soltis P."/>
            <person name="Soltis D."/>
            <person name="Chen Z.-H."/>
        </authorList>
    </citation>
    <scope>NUCLEOTIDE SEQUENCE [LARGE SCALE GENOMIC DNA]</scope>
    <source>
        <strain evidence="4">Whitten #5841</strain>
        <tissue evidence="4">Leaf</tissue>
    </source>
</reference>
<feature type="region of interest" description="Disordered" evidence="2">
    <location>
        <begin position="103"/>
        <end position="128"/>
    </location>
</feature>
<dbReference type="GO" id="GO:0099078">
    <property type="term" value="C:BORC complex"/>
    <property type="evidence" value="ECO:0007669"/>
    <property type="project" value="TreeGrafter"/>
</dbReference>
<evidence type="ECO:0000313" key="4">
    <source>
        <dbReference type="EMBL" id="KAH7301382.1"/>
    </source>
</evidence>
<gene>
    <name evidence="4" type="ORF">KP509_23G022800</name>
</gene>
<dbReference type="GO" id="GO:0032418">
    <property type="term" value="P:lysosome localization"/>
    <property type="evidence" value="ECO:0007669"/>
    <property type="project" value="TreeGrafter"/>
</dbReference>
<dbReference type="PANTHER" id="PTHR13511:SF0">
    <property type="entry name" value="KXDL MOTIF-CONTAINING PROTEIN 1"/>
    <property type="match status" value="1"/>
</dbReference>
<evidence type="ECO:0000259" key="3">
    <source>
        <dbReference type="Pfam" id="PF10241"/>
    </source>
</evidence>